<dbReference type="Gene3D" id="2.30.30.40">
    <property type="entry name" value="SH3 Domains"/>
    <property type="match status" value="1"/>
</dbReference>
<dbReference type="PRINTS" id="PR01217">
    <property type="entry name" value="PRICHEXTENSN"/>
</dbReference>
<sequence length="324" mass="34384">MNRGIRSMRWLRLPTFLFTVLLVAACGSRGASVEPALPTNTPVPTFTSTPAGAAPGTGGGQVSSQTPSQPAATQAPPAATATPESPMVTIGNVLMNVRGGPGTNYNVIGTASPGQEFRITGKNPGLGDWWQIDYAGRTGWVFSQLVTAMNAETVQVALVIPAPPPPTATPIPPTPVPVPTQPPAPRYAFRVEHRGDCLPNQRSTYFDGFVKDAGGNFKNDVCVHFAFNGPRQTVCTGCPSESGTHGKWGFNPFGVAPEGQTMTKSVGITFEIYVVRCPANLQPNGRPRNVFTSKDFSDLSPLSEKWAESYGESTACSKITFQEN</sequence>
<dbReference type="PROSITE" id="PS51781">
    <property type="entry name" value="SH3B"/>
    <property type="match status" value="1"/>
</dbReference>
<evidence type="ECO:0000259" key="3">
    <source>
        <dbReference type="PROSITE" id="PS51781"/>
    </source>
</evidence>
<accession>A0A6B1D3R8</accession>
<gene>
    <name evidence="4" type="ORF">F4X14_04345</name>
</gene>
<dbReference type="SMART" id="SM00287">
    <property type="entry name" value="SH3b"/>
    <property type="match status" value="1"/>
</dbReference>
<dbReference type="EMBL" id="VXMH01000019">
    <property type="protein sequence ID" value="MYC94179.1"/>
    <property type="molecule type" value="Genomic_DNA"/>
</dbReference>
<dbReference type="PANTHER" id="PTHR34408">
    <property type="entry name" value="FAMILY PROTEIN, PUTATIVE-RELATED"/>
    <property type="match status" value="1"/>
</dbReference>
<dbReference type="InterPro" id="IPR003646">
    <property type="entry name" value="SH3-like_bac-type"/>
</dbReference>
<feature type="domain" description="SH3b" evidence="3">
    <location>
        <begin position="83"/>
        <end position="150"/>
    </location>
</feature>
<protein>
    <submittedName>
        <fullName evidence="4">SH3 domain-containing protein</fullName>
    </submittedName>
</protein>
<keyword evidence="2" id="KW-0732">Signal</keyword>
<feature type="chain" id="PRO_5025441847" evidence="2">
    <location>
        <begin position="32"/>
        <end position="324"/>
    </location>
</feature>
<name>A0A6B1D3R8_9CHLR</name>
<reference evidence="4" key="1">
    <citation type="submission" date="2019-09" db="EMBL/GenBank/DDBJ databases">
        <title>Characterisation of the sponge microbiome using genome-centric metagenomics.</title>
        <authorList>
            <person name="Engelberts J.P."/>
            <person name="Robbins S.J."/>
            <person name="De Goeij J.M."/>
            <person name="Aranda M."/>
            <person name="Bell S.C."/>
            <person name="Webster N.S."/>
        </authorList>
    </citation>
    <scope>NUCLEOTIDE SEQUENCE</scope>
    <source>
        <strain evidence="4">SB0661_bin_32</strain>
    </source>
</reference>
<feature type="signal peptide" evidence="2">
    <location>
        <begin position="1"/>
        <end position="31"/>
    </location>
</feature>
<evidence type="ECO:0000256" key="2">
    <source>
        <dbReference type="SAM" id="SignalP"/>
    </source>
</evidence>
<evidence type="ECO:0000313" key="4">
    <source>
        <dbReference type="EMBL" id="MYC94179.1"/>
    </source>
</evidence>
<proteinExistence type="predicted"/>
<feature type="compositionally biased region" description="Low complexity" evidence="1">
    <location>
        <begin position="63"/>
        <end position="85"/>
    </location>
</feature>
<dbReference type="PANTHER" id="PTHR34408:SF1">
    <property type="entry name" value="GLYCOSYL HYDROLASE FAMILY 19 DOMAIN-CONTAINING PROTEIN HI_1415"/>
    <property type="match status" value="1"/>
</dbReference>
<dbReference type="Pfam" id="PF08239">
    <property type="entry name" value="SH3_3"/>
    <property type="match status" value="1"/>
</dbReference>
<comment type="caution">
    <text evidence="4">The sequence shown here is derived from an EMBL/GenBank/DDBJ whole genome shotgun (WGS) entry which is preliminary data.</text>
</comment>
<dbReference type="PROSITE" id="PS51257">
    <property type="entry name" value="PROKAR_LIPOPROTEIN"/>
    <property type="match status" value="1"/>
</dbReference>
<dbReference type="AlphaFoldDB" id="A0A6B1D3R8"/>
<organism evidence="4">
    <name type="scientific">Caldilineaceae bacterium SB0661_bin_32</name>
    <dbReference type="NCBI Taxonomy" id="2605255"/>
    <lineage>
        <taxon>Bacteria</taxon>
        <taxon>Bacillati</taxon>
        <taxon>Chloroflexota</taxon>
        <taxon>Caldilineae</taxon>
        <taxon>Caldilineales</taxon>
        <taxon>Caldilineaceae</taxon>
    </lineage>
</organism>
<evidence type="ECO:0000256" key="1">
    <source>
        <dbReference type="SAM" id="MobiDB-lite"/>
    </source>
</evidence>
<feature type="compositionally biased region" description="Low complexity" evidence="1">
    <location>
        <begin position="44"/>
        <end position="54"/>
    </location>
</feature>
<dbReference type="InterPro" id="IPR052354">
    <property type="entry name" value="Cell_Wall_Dynamics_Protein"/>
</dbReference>
<feature type="region of interest" description="Disordered" evidence="1">
    <location>
        <begin position="32"/>
        <end position="85"/>
    </location>
</feature>